<evidence type="ECO:0000256" key="2">
    <source>
        <dbReference type="ARBA" id="ARBA00007276"/>
    </source>
</evidence>
<dbReference type="PANTHER" id="PTHR28124">
    <property type="entry name" value="DNA REPLICATION REGULATOR SLD2"/>
    <property type="match status" value="1"/>
</dbReference>
<evidence type="ECO:0000256" key="1">
    <source>
        <dbReference type="ARBA" id="ARBA00004123"/>
    </source>
</evidence>
<dbReference type="EMBL" id="KQ030508">
    <property type="protein sequence ID" value="KJZ77110.1"/>
    <property type="molecule type" value="Genomic_DNA"/>
</dbReference>
<feature type="compositionally biased region" description="Polar residues" evidence="9">
    <location>
        <begin position="216"/>
        <end position="225"/>
    </location>
</feature>
<dbReference type="GO" id="GO:0031261">
    <property type="term" value="C:DNA replication preinitiation complex"/>
    <property type="evidence" value="ECO:0007669"/>
    <property type="project" value="TreeGrafter"/>
</dbReference>
<organism evidence="10 11">
    <name type="scientific">Hirsutella minnesotensis 3608</name>
    <dbReference type="NCBI Taxonomy" id="1043627"/>
    <lineage>
        <taxon>Eukaryota</taxon>
        <taxon>Fungi</taxon>
        <taxon>Dikarya</taxon>
        <taxon>Ascomycota</taxon>
        <taxon>Pezizomycotina</taxon>
        <taxon>Sordariomycetes</taxon>
        <taxon>Hypocreomycetidae</taxon>
        <taxon>Hypocreales</taxon>
        <taxon>Ophiocordycipitaceae</taxon>
        <taxon>Hirsutella</taxon>
    </lineage>
</organism>
<keyword evidence="4 8" id="KW-0235">DNA replication</keyword>
<dbReference type="GO" id="GO:0006270">
    <property type="term" value="P:DNA replication initiation"/>
    <property type="evidence" value="ECO:0007669"/>
    <property type="project" value="UniProtKB-UniRule"/>
</dbReference>
<feature type="compositionally biased region" description="Acidic residues" evidence="9">
    <location>
        <begin position="376"/>
        <end position="385"/>
    </location>
</feature>
<dbReference type="Pfam" id="PF11719">
    <property type="entry name" value="Drc1-Sld2"/>
    <property type="match status" value="1"/>
</dbReference>
<evidence type="ECO:0000256" key="7">
    <source>
        <dbReference type="ARBA" id="ARBA00025253"/>
    </source>
</evidence>
<dbReference type="AlphaFoldDB" id="A0A0F7ZQE5"/>
<feature type="compositionally biased region" description="Acidic residues" evidence="9">
    <location>
        <begin position="398"/>
        <end position="408"/>
    </location>
</feature>
<dbReference type="Gene3D" id="1.10.10.1460">
    <property type="match status" value="1"/>
</dbReference>
<dbReference type="InterPro" id="IPR021110">
    <property type="entry name" value="DNA_rep_checkpnt_protein"/>
</dbReference>
<sequence length="467" mass="51928">MNDELKAHYESKSQDLRAQLKRWESEWANAHGGSKPGRQDIKDNPDIAEKYKKYNQVRGILTGKIPPPKDDDSRSRKRRADPPPSQTPLKRTRHTETPRTDRVRDEELMNTPGISRKLFSPAKVTSLGPTPQKDGRVLGLFDLLVERELGTPSSKSKETTRKSSQSDSIHKTPSKRTGQGADDSRLGRTPMSASKRRGSNSAMTPLKNRSDPACGQTPTSVSKLQFDTPAFLKRHTLPTLDENGSFDMPAPLKLPRKPFARGLSEIVASLRKVEEEKLDDDLDALREAENEEAGIIPSRPPLPPPTVTNDEPRNLPLGGFDDEAMYDSPVEDALDRNGNPLAVYKKKGQKRTTRRVNMKPTWIKRPGNMGDKNDSADADEPDADGTGDYGNGQKPGAQEEDSDSDDGEDQRKKSSRAKKGDAKKDGPVKKTLRKVNELAHANFQRLKLRNSGAKGGPGHNSRFRRRR</sequence>
<comment type="function">
    <text evidence="7 8">Has a role in the initiation of DNA replication. Required at S-phase checkpoint.</text>
</comment>
<comment type="similarity">
    <text evidence="2 8">Belongs to the SLD2 family.</text>
</comment>
<proteinExistence type="inferred from homology"/>
<dbReference type="Proteomes" id="UP000054481">
    <property type="component" value="Unassembled WGS sequence"/>
</dbReference>
<dbReference type="GO" id="GO:0000727">
    <property type="term" value="P:double-strand break repair via break-induced replication"/>
    <property type="evidence" value="ECO:0007669"/>
    <property type="project" value="TreeGrafter"/>
</dbReference>
<dbReference type="GO" id="GO:0003688">
    <property type="term" value="F:DNA replication origin binding"/>
    <property type="evidence" value="ECO:0007669"/>
    <property type="project" value="TreeGrafter"/>
</dbReference>
<feature type="compositionally biased region" description="Basic residues" evidence="9">
    <location>
        <begin position="344"/>
        <end position="357"/>
    </location>
</feature>
<dbReference type="OrthoDB" id="8775810at2759"/>
<evidence type="ECO:0000256" key="9">
    <source>
        <dbReference type="SAM" id="MobiDB-lite"/>
    </source>
</evidence>
<dbReference type="GO" id="GO:1902977">
    <property type="term" value="P:mitotic DNA replication preinitiation complex assembly"/>
    <property type="evidence" value="ECO:0007669"/>
    <property type="project" value="TreeGrafter"/>
</dbReference>
<reference evidence="10 11" key="1">
    <citation type="journal article" date="2014" name="Genome Biol. Evol.">
        <title>Comparative genomics and transcriptomics analyses reveal divergent lifestyle features of nematode endoparasitic fungus Hirsutella minnesotensis.</title>
        <authorList>
            <person name="Lai Y."/>
            <person name="Liu K."/>
            <person name="Zhang X."/>
            <person name="Zhang X."/>
            <person name="Li K."/>
            <person name="Wang N."/>
            <person name="Shu C."/>
            <person name="Wu Y."/>
            <person name="Wang C."/>
            <person name="Bushley K.E."/>
            <person name="Xiang M."/>
            <person name="Liu X."/>
        </authorList>
    </citation>
    <scope>NUCLEOTIDE SEQUENCE [LARGE SCALE GENOMIC DNA]</scope>
    <source>
        <strain evidence="10 11">3608</strain>
    </source>
</reference>
<gene>
    <name evidence="10" type="ORF">HIM_03431</name>
</gene>
<evidence type="ECO:0000313" key="11">
    <source>
        <dbReference type="Proteomes" id="UP000054481"/>
    </source>
</evidence>
<feature type="region of interest" description="Disordered" evidence="9">
    <location>
        <begin position="290"/>
        <end position="467"/>
    </location>
</feature>
<name>A0A0F7ZQE5_9HYPO</name>
<feature type="compositionally biased region" description="Acidic residues" evidence="9">
    <location>
        <begin position="320"/>
        <end position="332"/>
    </location>
</feature>
<feature type="compositionally biased region" description="Basic and acidic residues" evidence="9">
    <location>
        <begin position="144"/>
        <end position="161"/>
    </location>
</feature>
<evidence type="ECO:0000256" key="5">
    <source>
        <dbReference type="ARBA" id="ARBA00023242"/>
    </source>
</evidence>
<evidence type="ECO:0000313" key="10">
    <source>
        <dbReference type="EMBL" id="KJZ77110.1"/>
    </source>
</evidence>
<accession>A0A0F7ZQE5</accession>
<keyword evidence="11" id="KW-1185">Reference proteome</keyword>
<evidence type="ECO:0000256" key="4">
    <source>
        <dbReference type="ARBA" id="ARBA00022705"/>
    </source>
</evidence>
<dbReference type="PANTHER" id="PTHR28124:SF1">
    <property type="entry name" value="DNA REPLICATION REGULATOR SLD2"/>
    <property type="match status" value="1"/>
</dbReference>
<feature type="compositionally biased region" description="Basic and acidic residues" evidence="9">
    <location>
        <begin position="418"/>
        <end position="428"/>
    </location>
</feature>
<comment type="subcellular location">
    <subcellularLocation>
        <location evidence="1 8">Nucleus</location>
    </subcellularLocation>
</comment>
<evidence type="ECO:0000256" key="8">
    <source>
        <dbReference type="RuleBase" id="RU367067"/>
    </source>
</evidence>
<feature type="compositionally biased region" description="Basic and acidic residues" evidence="9">
    <location>
        <begin position="94"/>
        <end position="107"/>
    </location>
</feature>
<dbReference type="InterPro" id="IPR040203">
    <property type="entry name" value="Sld2"/>
</dbReference>
<dbReference type="FunFam" id="1.10.10.1460:FF:000001">
    <property type="entry name" value="DNA replication regulator Sld2"/>
    <property type="match status" value="1"/>
</dbReference>
<evidence type="ECO:0000256" key="6">
    <source>
        <dbReference type="ARBA" id="ARBA00023306"/>
    </source>
</evidence>
<dbReference type="GO" id="GO:0003697">
    <property type="term" value="F:single-stranded DNA binding"/>
    <property type="evidence" value="ECO:0007669"/>
    <property type="project" value="TreeGrafter"/>
</dbReference>
<protein>
    <recommendedName>
        <fullName evidence="3 8">DNA replication regulator SLD2</fullName>
    </recommendedName>
</protein>
<evidence type="ECO:0000256" key="3">
    <source>
        <dbReference type="ARBA" id="ARBA00018363"/>
    </source>
</evidence>
<keyword evidence="5 8" id="KW-0539">Nucleus</keyword>
<keyword evidence="6 8" id="KW-0131">Cell cycle</keyword>
<feature type="region of interest" description="Disordered" evidence="9">
    <location>
        <begin position="53"/>
        <end position="226"/>
    </location>
</feature>